<dbReference type="PANTHER" id="PTHR11085">
    <property type="entry name" value="NAD-DEPENDENT PROTEIN DEACYLASE SIRTUIN-5, MITOCHONDRIAL-RELATED"/>
    <property type="match status" value="1"/>
</dbReference>
<feature type="binding site" evidence="3">
    <location>
        <position position="117"/>
    </location>
    <ligand>
        <name>Zn(2+)</name>
        <dbReference type="ChEBI" id="CHEBI:29105"/>
    </ligand>
</feature>
<dbReference type="GO" id="GO:0008270">
    <property type="term" value="F:zinc ion binding"/>
    <property type="evidence" value="ECO:0007669"/>
    <property type="project" value="UniProtKB-UniRule"/>
</dbReference>
<dbReference type="RefSeq" id="WP_095498271.1">
    <property type="nucleotide sequence ID" value="NZ_BSPO01000003.1"/>
</dbReference>
<evidence type="ECO:0000313" key="7">
    <source>
        <dbReference type="Proteomes" id="UP001157439"/>
    </source>
</evidence>
<comment type="domain">
    <text evidence="3">2 residues (Tyr-54 and Arg-57) present in a large hydrophobic pocket are probably involved in substrate specificity. They are important for desuccinylation activity, but dispensable for deacetylation activity.</text>
</comment>
<dbReference type="AlphaFoldDB" id="A0AA37TMG9"/>
<feature type="active site" description="Proton acceptor" evidence="3">
    <location>
        <position position="109"/>
    </location>
</feature>
<sequence length="236" mass="26252">MLQRIVVLTGAGISAESGLRTFREEDGLWEKHPIEEVATPQAYQANPQKVRQFYNDRWQQLNKGDVQPNAAHLALARLEQEFAGRVHLVTQNVDNLHERAGFRRITHMHGELSKVRCPVSHQVFPMQQPLSDNNVCTCCIPHYPLRPHIVWFGEMPLGMAQIETDLAQCDLFVAIGTSGSVYPAAGFVDIAQSVGAKTIELNLEPSLTASHFQEVRVGPASQTVPTLVEEILQGKL</sequence>
<keyword evidence="2 3" id="KW-0520">NAD</keyword>
<dbReference type="GO" id="GO:0070403">
    <property type="term" value="F:NAD+ binding"/>
    <property type="evidence" value="ECO:0007669"/>
    <property type="project" value="UniProtKB-UniRule"/>
</dbReference>
<name>A0AA37TMG9_9GAMM</name>
<organism evidence="6 7">
    <name type="scientific">Paraferrimonas haliotis</name>
    <dbReference type="NCBI Taxonomy" id="2013866"/>
    <lineage>
        <taxon>Bacteria</taxon>
        <taxon>Pseudomonadati</taxon>
        <taxon>Pseudomonadota</taxon>
        <taxon>Gammaproteobacteria</taxon>
        <taxon>Alteromonadales</taxon>
        <taxon>Ferrimonadaceae</taxon>
        <taxon>Paraferrimonas</taxon>
    </lineage>
</organism>
<comment type="caution">
    <text evidence="6">The sequence shown here is derived from an EMBL/GenBank/DDBJ whole genome shotgun (WGS) entry which is preliminary data.</text>
</comment>
<dbReference type="Gene3D" id="3.40.50.1220">
    <property type="entry name" value="TPP-binding domain"/>
    <property type="match status" value="1"/>
</dbReference>
<comment type="similarity">
    <text evidence="3">Belongs to the sirtuin family. Class III subfamily.</text>
</comment>
<evidence type="ECO:0000259" key="5">
    <source>
        <dbReference type="PROSITE" id="PS50305"/>
    </source>
</evidence>
<protein>
    <recommendedName>
        <fullName evidence="3">NAD-dependent protein deacylase</fullName>
        <ecNumber evidence="3">2.3.1.286</ecNumber>
    </recommendedName>
    <alternativeName>
        <fullName evidence="3">Regulatory protein SIR2 homolog</fullName>
    </alternativeName>
</protein>
<feature type="binding site" evidence="3">
    <location>
        <begin position="202"/>
        <end position="204"/>
    </location>
    <ligand>
        <name>NAD(+)</name>
        <dbReference type="ChEBI" id="CHEBI:57540"/>
    </ligand>
</feature>
<keyword evidence="3" id="KW-0963">Cytoplasm</keyword>
<dbReference type="Pfam" id="PF02146">
    <property type="entry name" value="SIR2"/>
    <property type="match status" value="1"/>
</dbReference>
<gene>
    <name evidence="3 6" type="primary">cobB</name>
    <name evidence="6" type="ORF">GCM10007894_22160</name>
</gene>
<dbReference type="GO" id="GO:0036055">
    <property type="term" value="F:protein-succinyllysine desuccinylase activity"/>
    <property type="evidence" value="ECO:0007669"/>
    <property type="project" value="UniProtKB-UniRule"/>
</dbReference>
<proteinExistence type="inferred from homology"/>
<dbReference type="EMBL" id="BSPO01000003">
    <property type="protein sequence ID" value="GLS84239.1"/>
    <property type="molecule type" value="Genomic_DNA"/>
</dbReference>
<dbReference type="EC" id="2.3.1.286" evidence="3"/>
<dbReference type="NCBIfam" id="NF001755">
    <property type="entry name" value="PRK00481.1-5"/>
    <property type="match status" value="1"/>
</dbReference>
<dbReference type="InterPro" id="IPR027546">
    <property type="entry name" value="Sirtuin_class_III"/>
</dbReference>
<feature type="binding site" evidence="3">
    <location>
        <begin position="176"/>
        <end position="178"/>
    </location>
    <ligand>
        <name>NAD(+)</name>
        <dbReference type="ChEBI" id="CHEBI:57540"/>
    </ligand>
</feature>
<feature type="binding site" evidence="3">
    <location>
        <position position="54"/>
    </location>
    <ligand>
        <name>substrate</name>
    </ligand>
</feature>
<feature type="binding site" evidence="3">
    <location>
        <begin position="91"/>
        <end position="94"/>
    </location>
    <ligand>
        <name>NAD(+)</name>
        <dbReference type="ChEBI" id="CHEBI:57540"/>
    </ligand>
</feature>
<feature type="binding site" evidence="3">
    <location>
        <position position="136"/>
    </location>
    <ligand>
        <name>Zn(2+)</name>
        <dbReference type="ChEBI" id="CHEBI:29105"/>
    </ligand>
</feature>
<feature type="domain" description="Deacetylase sirtuin-type" evidence="5">
    <location>
        <begin position="1"/>
        <end position="234"/>
    </location>
</feature>
<evidence type="ECO:0000313" key="6">
    <source>
        <dbReference type="EMBL" id="GLS84239.1"/>
    </source>
</evidence>
<dbReference type="InterPro" id="IPR026590">
    <property type="entry name" value="Ssirtuin_cat_dom"/>
</dbReference>
<dbReference type="HAMAP" id="MF_01121">
    <property type="entry name" value="Sirtuin_ClassIII"/>
    <property type="match status" value="1"/>
</dbReference>
<dbReference type="GO" id="GO:0036054">
    <property type="term" value="F:protein-malonyllysine demalonylase activity"/>
    <property type="evidence" value="ECO:0007669"/>
    <property type="project" value="InterPro"/>
</dbReference>
<keyword evidence="7" id="KW-1185">Reference proteome</keyword>
<reference evidence="6 7" key="1">
    <citation type="journal article" date="2014" name="Int. J. Syst. Evol. Microbiol.">
        <title>Complete genome sequence of Corynebacterium casei LMG S-19264T (=DSM 44701T), isolated from a smear-ripened cheese.</title>
        <authorList>
            <consortium name="US DOE Joint Genome Institute (JGI-PGF)"/>
            <person name="Walter F."/>
            <person name="Albersmeier A."/>
            <person name="Kalinowski J."/>
            <person name="Ruckert C."/>
        </authorList>
    </citation>
    <scope>NUCLEOTIDE SEQUENCE [LARGE SCALE GENOMIC DNA]</scope>
    <source>
        <strain evidence="6 7">NBRC 112785</strain>
    </source>
</reference>
<dbReference type="PROSITE" id="PS50305">
    <property type="entry name" value="SIRTUIN"/>
    <property type="match status" value="1"/>
</dbReference>
<dbReference type="Proteomes" id="UP001157439">
    <property type="component" value="Unassembled WGS sequence"/>
</dbReference>
<evidence type="ECO:0000256" key="4">
    <source>
        <dbReference type="PROSITE-ProRule" id="PRU00236"/>
    </source>
</evidence>
<evidence type="ECO:0000256" key="3">
    <source>
        <dbReference type="HAMAP-Rule" id="MF_01121"/>
    </source>
</evidence>
<dbReference type="InterPro" id="IPR050134">
    <property type="entry name" value="NAD-dep_sirtuin_deacylases"/>
</dbReference>
<dbReference type="GO" id="GO:0005737">
    <property type="term" value="C:cytoplasm"/>
    <property type="evidence" value="ECO:0007669"/>
    <property type="project" value="UniProtKB-SubCell"/>
</dbReference>
<comment type="caution">
    <text evidence="3 4">Lacks conserved residue(s) required for the propagation of feature annotation.</text>
</comment>
<evidence type="ECO:0000256" key="1">
    <source>
        <dbReference type="ARBA" id="ARBA00022679"/>
    </source>
</evidence>
<keyword evidence="3" id="KW-0479">Metal-binding</keyword>
<evidence type="ECO:0000256" key="2">
    <source>
        <dbReference type="ARBA" id="ARBA00023027"/>
    </source>
</evidence>
<dbReference type="InterPro" id="IPR003000">
    <property type="entry name" value="Sirtuin"/>
</dbReference>
<keyword evidence="1" id="KW-0808">Transferase</keyword>
<comment type="cofactor">
    <cofactor evidence="3">
        <name>Zn(2+)</name>
        <dbReference type="ChEBI" id="CHEBI:29105"/>
    </cofactor>
    <text evidence="3">Binds 1 zinc ion per subunit.</text>
</comment>
<comment type="subcellular location">
    <subcellularLocation>
        <location evidence="3">Cytoplasm</location>
    </subcellularLocation>
</comment>
<dbReference type="SUPFAM" id="SSF52467">
    <property type="entry name" value="DHS-like NAD/FAD-binding domain"/>
    <property type="match status" value="1"/>
</dbReference>
<keyword evidence="3" id="KW-0862">Zinc</keyword>
<comment type="catalytic activity">
    <reaction evidence="3">
        <text>N(6)-acetyl-L-lysyl-[protein] + NAD(+) + H2O = 2''-O-acetyl-ADP-D-ribose + nicotinamide + L-lysyl-[protein]</text>
        <dbReference type="Rhea" id="RHEA:43636"/>
        <dbReference type="Rhea" id="RHEA-COMP:9752"/>
        <dbReference type="Rhea" id="RHEA-COMP:10731"/>
        <dbReference type="ChEBI" id="CHEBI:15377"/>
        <dbReference type="ChEBI" id="CHEBI:17154"/>
        <dbReference type="ChEBI" id="CHEBI:29969"/>
        <dbReference type="ChEBI" id="CHEBI:57540"/>
        <dbReference type="ChEBI" id="CHEBI:61930"/>
        <dbReference type="ChEBI" id="CHEBI:83767"/>
        <dbReference type="EC" id="2.3.1.286"/>
    </reaction>
</comment>
<feature type="binding site" evidence="3">
    <location>
        <begin position="10"/>
        <end position="29"/>
    </location>
    <ligand>
        <name>NAD(+)</name>
        <dbReference type="ChEBI" id="CHEBI:57540"/>
    </ligand>
</feature>
<dbReference type="Gene3D" id="3.30.1600.10">
    <property type="entry name" value="SIR2/SIRT2 'Small Domain"/>
    <property type="match status" value="1"/>
</dbReference>
<dbReference type="InterPro" id="IPR026591">
    <property type="entry name" value="Sirtuin_cat_small_dom_sf"/>
</dbReference>
<comment type="catalytic activity">
    <reaction evidence="3">
        <text>N(6)-succinyl-L-lysyl-[protein] + NAD(+) + H2O = 2''-O-succinyl-ADP-D-ribose + nicotinamide + L-lysyl-[protein]</text>
        <dbReference type="Rhea" id="RHEA:47668"/>
        <dbReference type="Rhea" id="RHEA-COMP:9752"/>
        <dbReference type="Rhea" id="RHEA-COMP:11877"/>
        <dbReference type="ChEBI" id="CHEBI:15377"/>
        <dbReference type="ChEBI" id="CHEBI:17154"/>
        <dbReference type="ChEBI" id="CHEBI:29969"/>
        <dbReference type="ChEBI" id="CHEBI:57540"/>
        <dbReference type="ChEBI" id="CHEBI:87830"/>
        <dbReference type="ChEBI" id="CHEBI:87832"/>
    </reaction>
</comment>
<dbReference type="GO" id="GO:0017136">
    <property type="term" value="F:histone deacetylase activity, NAD-dependent"/>
    <property type="evidence" value="ECO:0007669"/>
    <property type="project" value="TreeGrafter"/>
</dbReference>
<feature type="binding site" evidence="3">
    <location>
        <position position="220"/>
    </location>
    <ligand>
        <name>NAD(+)</name>
        <dbReference type="ChEBI" id="CHEBI:57540"/>
    </ligand>
</feature>
<dbReference type="PANTHER" id="PTHR11085:SF4">
    <property type="entry name" value="NAD-DEPENDENT PROTEIN DEACYLASE"/>
    <property type="match status" value="1"/>
</dbReference>
<accession>A0AA37TMG9</accession>
<dbReference type="CDD" id="cd01412">
    <property type="entry name" value="SIRT5_Af1_CobB"/>
    <property type="match status" value="1"/>
</dbReference>
<dbReference type="InterPro" id="IPR029035">
    <property type="entry name" value="DHS-like_NAD/FAD-binding_dom"/>
</dbReference>
<comment type="function">
    <text evidence="3">NAD-dependent lysine deacetylase and desuccinylase that specifically removes acetyl and succinyl groups on target proteins. Modulates the activities of several proteins which are inactive in their acylated form.</text>
</comment>
<feature type="binding site" evidence="3">
    <location>
        <position position="57"/>
    </location>
    <ligand>
        <name>substrate</name>
    </ligand>
</feature>